<proteinExistence type="predicted"/>
<evidence type="ECO:0000256" key="2">
    <source>
        <dbReference type="ARBA" id="ARBA00023033"/>
    </source>
</evidence>
<comment type="caution">
    <text evidence="4">The sequence shown here is derived from an EMBL/GenBank/DDBJ whole genome shotgun (WGS) entry which is preliminary data.</text>
</comment>
<dbReference type="InterPro" id="IPR002938">
    <property type="entry name" value="FAD-bd"/>
</dbReference>
<dbReference type="RefSeq" id="WP_146889098.1">
    <property type="nucleotide sequence ID" value="NZ_BJXB01000028.1"/>
</dbReference>
<dbReference type="OrthoDB" id="9766816at2"/>
<dbReference type="PRINTS" id="PR00420">
    <property type="entry name" value="RNGMNOXGNASE"/>
</dbReference>
<dbReference type="PANTHER" id="PTHR13789">
    <property type="entry name" value="MONOOXYGENASE"/>
    <property type="match status" value="1"/>
</dbReference>
<reference evidence="4 5" key="1">
    <citation type="submission" date="2019-07" db="EMBL/GenBank/DDBJ databases">
        <title>Whole genome shotgun sequence of Deinococcus cellulosilyticus NBRC 106333.</title>
        <authorList>
            <person name="Hosoyama A."/>
            <person name="Uohara A."/>
            <person name="Ohji S."/>
            <person name="Ichikawa N."/>
        </authorList>
    </citation>
    <scope>NUCLEOTIDE SEQUENCE [LARGE SCALE GENOMIC DNA]</scope>
    <source>
        <strain evidence="4 5">NBRC 106333</strain>
    </source>
</reference>
<dbReference type="SUPFAM" id="SSF51905">
    <property type="entry name" value="FAD/NAD(P)-binding domain"/>
    <property type="match status" value="1"/>
</dbReference>
<feature type="domain" description="FAD-binding" evidence="3">
    <location>
        <begin position="2"/>
        <end position="299"/>
    </location>
</feature>
<dbReference type="InterPro" id="IPR036188">
    <property type="entry name" value="FAD/NAD-bd_sf"/>
</dbReference>
<evidence type="ECO:0000313" key="4">
    <source>
        <dbReference type="EMBL" id="GEM49130.1"/>
    </source>
</evidence>
<dbReference type="GO" id="GO:0071949">
    <property type="term" value="F:FAD binding"/>
    <property type="evidence" value="ECO:0007669"/>
    <property type="project" value="InterPro"/>
</dbReference>
<dbReference type="Proteomes" id="UP000321306">
    <property type="component" value="Unassembled WGS sequence"/>
</dbReference>
<dbReference type="EMBL" id="BJXB01000028">
    <property type="protein sequence ID" value="GEM49130.1"/>
    <property type="molecule type" value="Genomic_DNA"/>
</dbReference>
<organism evidence="4 5">
    <name type="scientific">Deinococcus cellulosilyticus (strain DSM 18568 / NBRC 106333 / KACC 11606 / 5516J-15)</name>
    <dbReference type="NCBI Taxonomy" id="1223518"/>
    <lineage>
        <taxon>Bacteria</taxon>
        <taxon>Thermotogati</taxon>
        <taxon>Deinococcota</taxon>
        <taxon>Deinococci</taxon>
        <taxon>Deinococcales</taxon>
        <taxon>Deinococcaceae</taxon>
        <taxon>Deinococcus</taxon>
    </lineage>
</organism>
<sequence>MTRLLIAGAGIAGLTLGHALMKHAPEVEFTILERAPEMRAAGAGIILAPNVTPLLEDLGMGKQLQASGQELPFNQLTDARGRVLQRLPGPAGQLLAFHRAELMHILQEGLTPHLQFGKGVHSHQQTSGQVKVLLDSGEHMEVDALVGADGLRSNVRAHCGGAKPIYSGYTSWRAVLEQAPGLPGASEMWGHGRRLGLVPLTGNRMYVYMTLNAPPSSTHHPVLPDLFREFRGAEHGILDRLSSAFPLIHTDIYELPRPDWGKGRVMLIGDAAHALTPNLGQGAGMGIEDAVLLARLLGQHRNFSLAFGLFRAQRQKRVSQVQLASRLIGRVGQLQHSLWVRVRDLLMSTGPKESVPGWLWNPAFPLQDHQT</sequence>
<keyword evidence="5" id="KW-1185">Reference proteome</keyword>
<gene>
    <name evidence="4" type="primary">pqsH</name>
    <name evidence="4" type="ORF">DC3_47650</name>
</gene>
<evidence type="ECO:0000313" key="5">
    <source>
        <dbReference type="Proteomes" id="UP000321306"/>
    </source>
</evidence>
<evidence type="ECO:0000256" key="1">
    <source>
        <dbReference type="ARBA" id="ARBA00023002"/>
    </source>
</evidence>
<evidence type="ECO:0000259" key="3">
    <source>
        <dbReference type="Pfam" id="PF01494"/>
    </source>
</evidence>
<dbReference type="InterPro" id="IPR050493">
    <property type="entry name" value="FAD-dep_Monooxygenase_BioMet"/>
</dbReference>
<dbReference type="Gene3D" id="3.50.50.60">
    <property type="entry name" value="FAD/NAD(P)-binding domain"/>
    <property type="match status" value="1"/>
</dbReference>
<dbReference type="PANTHER" id="PTHR13789:SF309">
    <property type="entry name" value="PUTATIVE (AFU_ORTHOLOGUE AFUA_6G14510)-RELATED"/>
    <property type="match status" value="1"/>
</dbReference>
<keyword evidence="2" id="KW-0503">Monooxygenase</keyword>
<keyword evidence="1" id="KW-0560">Oxidoreductase</keyword>
<dbReference type="Pfam" id="PF01494">
    <property type="entry name" value="FAD_binding_3"/>
    <property type="match status" value="1"/>
</dbReference>
<accession>A0A511N8H7</accession>
<dbReference type="GO" id="GO:0004497">
    <property type="term" value="F:monooxygenase activity"/>
    <property type="evidence" value="ECO:0007669"/>
    <property type="project" value="UniProtKB-KW"/>
</dbReference>
<dbReference type="AlphaFoldDB" id="A0A511N8H7"/>
<protein>
    <submittedName>
        <fullName evidence="4">2-heptyl-3-hydroxy-4(1H)-quinolone synthase</fullName>
    </submittedName>
</protein>
<name>A0A511N8H7_DEIC1</name>